<dbReference type="AlphaFoldDB" id="A0A3M7R565"/>
<name>A0A3M7R565_BRAPC</name>
<dbReference type="EMBL" id="REGN01004226">
    <property type="protein sequence ID" value="RNA18514.1"/>
    <property type="molecule type" value="Genomic_DNA"/>
</dbReference>
<reference evidence="1 2" key="1">
    <citation type="journal article" date="2018" name="Sci. Rep.">
        <title>Genomic signatures of local adaptation to the degree of environmental predictability in rotifers.</title>
        <authorList>
            <person name="Franch-Gras L."/>
            <person name="Hahn C."/>
            <person name="Garcia-Roger E.M."/>
            <person name="Carmona M.J."/>
            <person name="Serra M."/>
            <person name="Gomez A."/>
        </authorList>
    </citation>
    <scope>NUCLEOTIDE SEQUENCE [LARGE SCALE GENOMIC DNA]</scope>
    <source>
        <strain evidence="1">HYR1</strain>
    </source>
</reference>
<sequence>MIDSTRYIFFLFILIVLINENLTKIYPPTQISLALSLILTKLTIICENNRKILEKKFKEFTLNKLKSLILGSLFYWSLKLRENFTIFYRMSL</sequence>
<organism evidence="1 2">
    <name type="scientific">Brachionus plicatilis</name>
    <name type="common">Marine rotifer</name>
    <name type="synonym">Brachionus muelleri</name>
    <dbReference type="NCBI Taxonomy" id="10195"/>
    <lineage>
        <taxon>Eukaryota</taxon>
        <taxon>Metazoa</taxon>
        <taxon>Spiralia</taxon>
        <taxon>Gnathifera</taxon>
        <taxon>Rotifera</taxon>
        <taxon>Eurotatoria</taxon>
        <taxon>Monogononta</taxon>
        <taxon>Pseudotrocha</taxon>
        <taxon>Ploima</taxon>
        <taxon>Brachionidae</taxon>
        <taxon>Brachionus</taxon>
    </lineage>
</organism>
<accession>A0A3M7R565</accession>
<protein>
    <submittedName>
        <fullName evidence="1">Uncharacterized protein</fullName>
    </submittedName>
</protein>
<comment type="caution">
    <text evidence="1">The sequence shown here is derived from an EMBL/GenBank/DDBJ whole genome shotgun (WGS) entry which is preliminary data.</text>
</comment>
<evidence type="ECO:0000313" key="1">
    <source>
        <dbReference type="EMBL" id="RNA18514.1"/>
    </source>
</evidence>
<keyword evidence="2" id="KW-1185">Reference proteome</keyword>
<evidence type="ECO:0000313" key="2">
    <source>
        <dbReference type="Proteomes" id="UP000276133"/>
    </source>
</evidence>
<gene>
    <name evidence="1" type="ORF">BpHYR1_017310</name>
</gene>
<dbReference type="Proteomes" id="UP000276133">
    <property type="component" value="Unassembled WGS sequence"/>
</dbReference>
<proteinExistence type="predicted"/>